<proteinExistence type="predicted"/>
<dbReference type="GO" id="GO:0090729">
    <property type="term" value="F:toxin activity"/>
    <property type="evidence" value="ECO:0007669"/>
    <property type="project" value="UniProtKB-KW"/>
</dbReference>
<dbReference type="PRINTS" id="PR01488">
    <property type="entry name" value="RTXTOXINA"/>
</dbReference>
<dbReference type="PANTHER" id="PTHR38340:SF1">
    <property type="entry name" value="S-LAYER PROTEIN"/>
    <property type="match status" value="1"/>
</dbReference>
<protein>
    <submittedName>
        <fullName evidence="10">Ca2+-binding RTX toxin-like protein</fullName>
    </submittedName>
</protein>
<evidence type="ECO:0000256" key="7">
    <source>
        <dbReference type="ARBA" id="ARBA00023136"/>
    </source>
</evidence>
<dbReference type="InterPro" id="IPR001343">
    <property type="entry name" value="Hemolysn_Ca-bd"/>
</dbReference>
<keyword evidence="3" id="KW-0964">Secreted</keyword>
<organism evidence="10 11">
    <name type="scientific">Yoonia ponticola</name>
    <dbReference type="NCBI Taxonomy" id="1524255"/>
    <lineage>
        <taxon>Bacteria</taxon>
        <taxon>Pseudomonadati</taxon>
        <taxon>Pseudomonadota</taxon>
        <taxon>Alphaproteobacteria</taxon>
        <taxon>Rhodobacterales</taxon>
        <taxon>Paracoccaceae</taxon>
        <taxon>Yoonia</taxon>
    </lineage>
</organism>
<gene>
    <name evidence="10" type="ORF">FHS72_003284</name>
</gene>
<evidence type="ECO:0000256" key="8">
    <source>
        <dbReference type="SAM" id="MobiDB-lite"/>
    </source>
</evidence>
<dbReference type="SUPFAM" id="SSF51120">
    <property type="entry name" value="beta-Roll"/>
    <property type="match status" value="2"/>
</dbReference>
<feature type="region of interest" description="Disordered" evidence="8">
    <location>
        <begin position="364"/>
        <end position="385"/>
    </location>
</feature>
<keyword evidence="11" id="KW-1185">Reference proteome</keyword>
<evidence type="ECO:0000256" key="2">
    <source>
        <dbReference type="ARBA" id="ARBA00004613"/>
    </source>
</evidence>
<dbReference type="Gene3D" id="2.150.10.10">
    <property type="entry name" value="Serralysin-like metalloprotease, C-terminal"/>
    <property type="match status" value="2"/>
</dbReference>
<dbReference type="GO" id="GO:0005509">
    <property type="term" value="F:calcium ion binding"/>
    <property type="evidence" value="ECO:0007669"/>
    <property type="project" value="InterPro"/>
</dbReference>
<evidence type="ECO:0000313" key="10">
    <source>
        <dbReference type="EMBL" id="MBB5723639.1"/>
    </source>
</evidence>
<dbReference type="CDD" id="cd05379">
    <property type="entry name" value="CAP_bacterial"/>
    <property type="match status" value="1"/>
</dbReference>
<dbReference type="GO" id="GO:0005576">
    <property type="term" value="C:extracellular region"/>
    <property type="evidence" value="ECO:0007669"/>
    <property type="project" value="UniProtKB-SubCell"/>
</dbReference>
<comment type="caution">
    <text evidence="10">The sequence shown here is derived from an EMBL/GenBank/DDBJ whole genome shotgun (WGS) entry which is preliminary data.</text>
</comment>
<dbReference type="InterPro" id="IPR003995">
    <property type="entry name" value="RTX_toxin_determinant-A"/>
</dbReference>
<dbReference type="EMBL" id="JACIJM010000012">
    <property type="protein sequence ID" value="MBB5723639.1"/>
    <property type="molecule type" value="Genomic_DNA"/>
</dbReference>
<keyword evidence="5" id="KW-0677">Repeat</keyword>
<dbReference type="PRINTS" id="PR00313">
    <property type="entry name" value="CABNDNGRPT"/>
</dbReference>
<comment type="subcellular location">
    <subcellularLocation>
        <location evidence="1">Membrane</location>
    </subcellularLocation>
    <subcellularLocation>
        <location evidence="2">Secreted</location>
    </subcellularLocation>
</comment>
<dbReference type="GO" id="GO:0016020">
    <property type="term" value="C:membrane"/>
    <property type="evidence" value="ECO:0007669"/>
    <property type="project" value="UniProtKB-SubCell"/>
</dbReference>
<dbReference type="PROSITE" id="PS00330">
    <property type="entry name" value="HEMOLYSIN_CALCIUM"/>
    <property type="match status" value="2"/>
</dbReference>
<dbReference type="Pfam" id="PF00353">
    <property type="entry name" value="HemolysinCabind"/>
    <property type="match status" value="2"/>
</dbReference>
<evidence type="ECO:0000256" key="6">
    <source>
        <dbReference type="ARBA" id="ARBA00023026"/>
    </source>
</evidence>
<evidence type="ECO:0000259" key="9">
    <source>
        <dbReference type="Pfam" id="PF00188"/>
    </source>
</evidence>
<dbReference type="Proteomes" id="UP000535415">
    <property type="component" value="Unassembled WGS sequence"/>
</dbReference>
<dbReference type="RefSeq" id="WP_183530723.1">
    <property type="nucleotide sequence ID" value="NZ_JACIJM010000012.1"/>
</dbReference>
<dbReference type="AlphaFoldDB" id="A0A7W9EZD9"/>
<dbReference type="InterPro" id="IPR011049">
    <property type="entry name" value="Serralysin-like_metalloprot_C"/>
</dbReference>
<dbReference type="PANTHER" id="PTHR38340">
    <property type="entry name" value="S-LAYER PROTEIN"/>
    <property type="match status" value="1"/>
</dbReference>
<keyword evidence="4" id="KW-0800">Toxin</keyword>
<sequence>MSVSAAEQYLLELINRARLDPLAEAARYGLDLNAGLDDGSISATPKQVLAHNTELESSALDHSKWMLDEDIFSHEGDAGSDPGDRIKAAGYELIGAWTWRENLAWTGSTGTLDLAAAIEDHHEGLYLSAGHRANTFATDTREIGVAQVSGRFTHDGSTFNASMLTLNFASSGADYFITGVVYTDSDNDDFYSIGEGVSGLTFSADGNSDVSAAAGGYGVAVAAASDVGVTISLGSAILATLDVDLTDGNAKLDLVTDNGGTQSLALSANATLLTGIADAILLGAGDLNLTGNDDDNVLTGNSGDNILYGGNGDDTLSGAEGADRLYGGAGDDLLKGGTGRDVSWDQLEFDSAAAAANADILTGGTGDDRLQGQSGNDVLDGGAGDDRLTGGGGRDTFIFNAGNDVILDFTDRVDNIQLDGAALGIATVDEAMAMAQIVDGNAVFDFGVDDTLRINDVDDLSILFNDLTVF</sequence>
<keyword evidence="7" id="KW-0472">Membrane</keyword>
<keyword evidence="6" id="KW-0843">Virulence</keyword>
<evidence type="ECO:0000256" key="4">
    <source>
        <dbReference type="ARBA" id="ARBA00022656"/>
    </source>
</evidence>
<evidence type="ECO:0000256" key="5">
    <source>
        <dbReference type="ARBA" id="ARBA00022737"/>
    </source>
</evidence>
<dbReference type="SUPFAM" id="SSF55797">
    <property type="entry name" value="PR-1-like"/>
    <property type="match status" value="1"/>
</dbReference>
<reference evidence="10 11" key="1">
    <citation type="submission" date="2020-08" db="EMBL/GenBank/DDBJ databases">
        <title>Genomic Encyclopedia of Type Strains, Phase IV (KMG-IV): sequencing the most valuable type-strain genomes for metagenomic binning, comparative biology and taxonomic classification.</title>
        <authorList>
            <person name="Goeker M."/>
        </authorList>
    </citation>
    <scope>NUCLEOTIDE SEQUENCE [LARGE SCALE GENOMIC DNA]</scope>
    <source>
        <strain evidence="10 11">DSM 101064</strain>
    </source>
</reference>
<dbReference type="InterPro" id="IPR035940">
    <property type="entry name" value="CAP_sf"/>
</dbReference>
<evidence type="ECO:0000256" key="1">
    <source>
        <dbReference type="ARBA" id="ARBA00004370"/>
    </source>
</evidence>
<name>A0A7W9EZD9_9RHOB</name>
<dbReference type="InterPro" id="IPR014044">
    <property type="entry name" value="CAP_dom"/>
</dbReference>
<dbReference type="Pfam" id="PF00188">
    <property type="entry name" value="CAP"/>
    <property type="match status" value="1"/>
</dbReference>
<feature type="domain" description="SCP" evidence="9">
    <location>
        <begin position="11"/>
        <end position="149"/>
    </location>
</feature>
<dbReference type="Gene3D" id="3.40.33.10">
    <property type="entry name" value="CAP"/>
    <property type="match status" value="1"/>
</dbReference>
<accession>A0A7W9EZD9</accession>
<dbReference type="InterPro" id="IPR050557">
    <property type="entry name" value="RTX_toxin/Mannuronan_C5-epim"/>
</dbReference>
<evidence type="ECO:0000313" key="11">
    <source>
        <dbReference type="Proteomes" id="UP000535415"/>
    </source>
</evidence>
<dbReference type="InterPro" id="IPR018511">
    <property type="entry name" value="Hemolysin-typ_Ca-bd_CS"/>
</dbReference>
<evidence type="ECO:0000256" key="3">
    <source>
        <dbReference type="ARBA" id="ARBA00022525"/>
    </source>
</evidence>